<reference evidence="2" key="1">
    <citation type="submission" date="2020-10" db="EMBL/GenBank/DDBJ databases">
        <authorList>
            <person name="Castelo-Branco R."/>
            <person name="Eusebio N."/>
            <person name="Adriana R."/>
            <person name="Vieira A."/>
            <person name="Brugerolle De Fraissinette N."/>
            <person name="Rezende De Castro R."/>
            <person name="Schneider M.P."/>
            <person name="Vasconcelos V."/>
            <person name="Leao P.N."/>
        </authorList>
    </citation>
    <scope>NUCLEOTIDE SEQUENCE</scope>
    <source>
        <strain evidence="2">LEGE 11479</strain>
    </source>
</reference>
<dbReference type="EMBL" id="JADEXP010000090">
    <property type="protein sequence ID" value="MBE9067356.1"/>
    <property type="molecule type" value="Genomic_DNA"/>
</dbReference>
<sequence>MSAPESQPVHPEVLPPESDQTHVPTAQDLPSHYRNLDWQDGAEFIAEGASGVPFAGPAIKRFIEISTGVGQYRQENRLEDLNWKWLLDQIPILQEKINILLSHLPKEDKPAPADFAAIVKAVLQASEKTADSRKRRLLKNALTSAFNLEQYSNGLTLRLISILEGLEYGDIELLNRISQAEQRVLSSSLDEDEIGVIETFRNQPISKLDKQQIFKSQIVLGNDFELSSTSIVFHHLDVLEKYGLIAIDDYSAMSQITGTLRKVLAWQKLINKQADQLRGSSYVQMPQITSLGQQMLELILKNSSVDPDNVG</sequence>
<protein>
    <submittedName>
        <fullName evidence="2">Uncharacterized protein</fullName>
    </submittedName>
</protein>
<proteinExistence type="predicted"/>
<gene>
    <name evidence="2" type="ORF">IQ260_11885</name>
</gene>
<organism evidence="2 3">
    <name type="scientific">Leptolyngbya cf. ectocarpi LEGE 11479</name>
    <dbReference type="NCBI Taxonomy" id="1828722"/>
    <lineage>
        <taxon>Bacteria</taxon>
        <taxon>Bacillati</taxon>
        <taxon>Cyanobacteriota</taxon>
        <taxon>Cyanophyceae</taxon>
        <taxon>Leptolyngbyales</taxon>
        <taxon>Leptolyngbyaceae</taxon>
        <taxon>Leptolyngbya group</taxon>
        <taxon>Leptolyngbya</taxon>
    </lineage>
</organism>
<evidence type="ECO:0000313" key="3">
    <source>
        <dbReference type="Proteomes" id="UP000615026"/>
    </source>
</evidence>
<name>A0A929F5Y9_LEPEC</name>
<feature type="region of interest" description="Disordered" evidence="1">
    <location>
        <begin position="1"/>
        <end position="28"/>
    </location>
</feature>
<dbReference type="Proteomes" id="UP000615026">
    <property type="component" value="Unassembled WGS sequence"/>
</dbReference>
<evidence type="ECO:0000313" key="2">
    <source>
        <dbReference type="EMBL" id="MBE9067356.1"/>
    </source>
</evidence>
<dbReference type="AlphaFoldDB" id="A0A929F5Y9"/>
<keyword evidence="3" id="KW-1185">Reference proteome</keyword>
<dbReference type="RefSeq" id="WP_193993320.1">
    <property type="nucleotide sequence ID" value="NZ_JADEXP010000090.1"/>
</dbReference>
<comment type="caution">
    <text evidence="2">The sequence shown here is derived from an EMBL/GenBank/DDBJ whole genome shotgun (WGS) entry which is preliminary data.</text>
</comment>
<accession>A0A929F5Y9</accession>
<evidence type="ECO:0000256" key="1">
    <source>
        <dbReference type="SAM" id="MobiDB-lite"/>
    </source>
</evidence>